<dbReference type="Gene3D" id="3.40.390.10">
    <property type="entry name" value="Collagenase (Catalytic Domain)"/>
    <property type="match status" value="1"/>
</dbReference>
<dbReference type="SUPFAM" id="SSF55486">
    <property type="entry name" value="Metalloproteases ('zincins'), catalytic domain"/>
    <property type="match status" value="1"/>
</dbReference>
<feature type="domain" description="Peptidase M13 C-terminal" evidence="2">
    <location>
        <begin position="25"/>
        <end position="197"/>
    </location>
</feature>
<dbReference type="PANTHER" id="PTHR11733">
    <property type="entry name" value="ZINC METALLOPROTEASE FAMILY M13 NEPRILYSIN-RELATED"/>
    <property type="match status" value="1"/>
</dbReference>
<reference evidence="4" key="1">
    <citation type="submission" date="2025-08" db="UniProtKB">
        <authorList>
            <consortium name="RefSeq"/>
        </authorList>
    </citation>
    <scope>IDENTIFICATION</scope>
    <source>
        <tissue evidence="4">Muscle</tissue>
    </source>
</reference>
<keyword evidence="3" id="KW-1185">Reference proteome</keyword>
<dbReference type="Proteomes" id="UP000694941">
    <property type="component" value="Unplaced"/>
</dbReference>
<evidence type="ECO:0000259" key="2">
    <source>
        <dbReference type="Pfam" id="PF01431"/>
    </source>
</evidence>
<sequence>MVITLKGQKSLFLGESLKWCSFFTNRAWRYGALGTELAMQMLRAFDRKGIHYKTNGQLGSWMTNSSLKTYQDKIICLEDHISTMSYENVKVNSEWLGGEAMTDIGGVKLAYQAYRRQVTDSTLLIPGVGGSDNLFFISYAQSMCELMKEKKVENLKNVLHNAPNKIRVMSTLQQLPEFSETFGCDAGSEMNLRNTCPVW</sequence>
<gene>
    <name evidence="4" type="primary">LOC106476334</name>
</gene>
<proteinExistence type="inferred from homology"/>
<evidence type="ECO:0000313" key="4">
    <source>
        <dbReference type="RefSeq" id="XP_013792447.2"/>
    </source>
</evidence>
<accession>A0ABM1C165</accession>
<evidence type="ECO:0000256" key="1">
    <source>
        <dbReference type="ARBA" id="ARBA00007357"/>
    </source>
</evidence>
<dbReference type="RefSeq" id="XP_013792447.2">
    <property type="nucleotide sequence ID" value="XM_013936993.2"/>
</dbReference>
<dbReference type="Pfam" id="PF01431">
    <property type="entry name" value="Peptidase_M13"/>
    <property type="match status" value="1"/>
</dbReference>
<dbReference type="PANTHER" id="PTHR11733:SF167">
    <property type="entry name" value="FI17812P1-RELATED"/>
    <property type="match status" value="1"/>
</dbReference>
<dbReference type="InterPro" id="IPR000718">
    <property type="entry name" value="Peptidase_M13"/>
</dbReference>
<organism evidence="3 4">
    <name type="scientific">Limulus polyphemus</name>
    <name type="common">Atlantic horseshoe crab</name>
    <dbReference type="NCBI Taxonomy" id="6850"/>
    <lineage>
        <taxon>Eukaryota</taxon>
        <taxon>Metazoa</taxon>
        <taxon>Ecdysozoa</taxon>
        <taxon>Arthropoda</taxon>
        <taxon>Chelicerata</taxon>
        <taxon>Merostomata</taxon>
        <taxon>Xiphosura</taxon>
        <taxon>Limulidae</taxon>
        <taxon>Limulus</taxon>
    </lineage>
</organism>
<protein>
    <submittedName>
        <fullName evidence="4">Endothelin-converting enzyme homolog</fullName>
    </submittedName>
</protein>
<dbReference type="InterPro" id="IPR024079">
    <property type="entry name" value="MetalloPept_cat_dom_sf"/>
</dbReference>
<comment type="similarity">
    <text evidence="1">Belongs to the peptidase M13 family.</text>
</comment>
<evidence type="ECO:0000313" key="3">
    <source>
        <dbReference type="Proteomes" id="UP000694941"/>
    </source>
</evidence>
<name>A0ABM1C165_LIMPO</name>
<dbReference type="GeneID" id="106476334"/>
<dbReference type="InterPro" id="IPR018497">
    <property type="entry name" value="Peptidase_M13_C"/>
</dbReference>
<dbReference type="PROSITE" id="PS51885">
    <property type="entry name" value="NEPRILYSIN"/>
    <property type="match status" value="1"/>
</dbReference>